<keyword evidence="5" id="KW-0694">RNA-binding</keyword>
<feature type="domain" description="SAM-dependent MTase RsmB/NOP-type" evidence="6">
    <location>
        <begin position="28"/>
        <end position="316"/>
    </location>
</feature>
<gene>
    <name evidence="7" type="primary">rsmF</name>
    <name evidence="7" type="ORF">CI610_00105</name>
</gene>
<keyword evidence="2 7" id="KW-0489">Methyltransferase</keyword>
<evidence type="ECO:0000256" key="4">
    <source>
        <dbReference type="ARBA" id="ARBA00022691"/>
    </source>
</evidence>
<dbReference type="SUPFAM" id="SSF53335">
    <property type="entry name" value="S-adenosyl-L-methionine-dependent methyltransferases"/>
    <property type="match status" value="1"/>
</dbReference>
<dbReference type="InterPro" id="IPR031341">
    <property type="entry name" value="Methyltr_RsmF_N"/>
</dbReference>
<evidence type="ECO:0000256" key="3">
    <source>
        <dbReference type="ARBA" id="ARBA00022679"/>
    </source>
</evidence>
<dbReference type="GO" id="GO:0003723">
    <property type="term" value="F:RNA binding"/>
    <property type="evidence" value="ECO:0007669"/>
    <property type="project" value="UniProtKB-KW"/>
</dbReference>
<evidence type="ECO:0000256" key="1">
    <source>
        <dbReference type="ARBA" id="ARBA00022490"/>
    </source>
</evidence>
<dbReference type="PRINTS" id="PR02008">
    <property type="entry name" value="RCMTFAMILY"/>
</dbReference>
<protein>
    <submittedName>
        <fullName evidence="7">Ribosomal RNA small subunit methyltransferase F</fullName>
        <ecNumber evidence="7">2.1.1.-</ecNumber>
    </submittedName>
</protein>
<dbReference type="InterPro" id="IPR001678">
    <property type="entry name" value="MeTrfase_RsmB-F_NOP2_dom"/>
</dbReference>
<organism evidence="7">
    <name type="scientific">invertebrate metagenome</name>
    <dbReference type="NCBI Taxonomy" id="1711999"/>
    <lineage>
        <taxon>unclassified sequences</taxon>
        <taxon>metagenomes</taxon>
        <taxon>organismal metagenomes</taxon>
    </lineage>
</organism>
<dbReference type="GO" id="GO:0008173">
    <property type="term" value="F:RNA methyltransferase activity"/>
    <property type="evidence" value="ECO:0007669"/>
    <property type="project" value="InterPro"/>
</dbReference>
<keyword evidence="4" id="KW-0949">S-adenosyl-L-methionine</keyword>
<evidence type="ECO:0000256" key="2">
    <source>
        <dbReference type="ARBA" id="ARBA00022603"/>
    </source>
</evidence>
<dbReference type="NCBIfam" id="TIGR00446">
    <property type="entry name" value="nop2p"/>
    <property type="match status" value="1"/>
</dbReference>
<proteinExistence type="predicted"/>
<dbReference type="InterPro" id="IPR023267">
    <property type="entry name" value="RCMT"/>
</dbReference>
<keyword evidence="3 7" id="KW-0808">Transferase</keyword>
<dbReference type="Gene3D" id="3.40.50.150">
    <property type="entry name" value="Vaccinia Virus protein VP39"/>
    <property type="match status" value="1"/>
</dbReference>
<dbReference type="InterPro" id="IPR049560">
    <property type="entry name" value="MeTrfase_RsmB-F_NOP2_cat"/>
</dbReference>
<evidence type="ECO:0000256" key="5">
    <source>
        <dbReference type="ARBA" id="ARBA00022884"/>
    </source>
</evidence>
<dbReference type="InterPro" id="IPR029063">
    <property type="entry name" value="SAM-dependent_MTases_sf"/>
</dbReference>
<dbReference type="EMBL" id="NSIT01000002">
    <property type="protein sequence ID" value="PJE80947.1"/>
    <property type="molecule type" value="Genomic_DNA"/>
</dbReference>
<dbReference type="AlphaFoldDB" id="A0A2H9TCM9"/>
<name>A0A2H9TCM9_9ZZZZ</name>
<comment type="caution">
    <text evidence="7">The sequence shown here is derived from an EMBL/GenBank/DDBJ whole genome shotgun (WGS) entry which is preliminary data.</text>
</comment>
<dbReference type="CDD" id="cd02440">
    <property type="entry name" value="AdoMet_MTases"/>
    <property type="match status" value="1"/>
</dbReference>
<dbReference type="GO" id="GO:0008757">
    <property type="term" value="F:S-adenosylmethionine-dependent methyltransferase activity"/>
    <property type="evidence" value="ECO:0007669"/>
    <property type="project" value="InterPro"/>
</dbReference>
<dbReference type="PROSITE" id="PS51686">
    <property type="entry name" value="SAM_MT_RSMB_NOP"/>
    <property type="match status" value="1"/>
</dbReference>
<dbReference type="EC" id="2.1.1.-" evidence="7"/>
<dbReference type="PANTHER" id="PTHR22807">
    <property type="entry name" value="NOP2 YEAST -RELATED NOL1/NOP2/FMU SUN DOMAIN-CONTAINING"/>
    <property type="match status" value="1"/>
</dbReference>
<dbReference type="Pfam" id="PF01189">
    <property type="entry name" value="Methyltr_RsmB-F"/>
    <property type="match status" value="1"/>
</dbReference>
<reference evidence="7" key="1">
    <citation type="journal article" date="2017" name="Appl. Environ. Microbiol.">
        <title>Molecular characterization of an Endozoicomonas-like organism causing infection in king scallop Pecten maximus L.</title>
        <authorList>
            <person name="Cano I."/>
            <person name="van Aerle R."/>
            <person name="Ross S."/>
            <person name="Verner-Jeffreys D.W."/>
            <person name="Paley R.K."/>
            <person name="Rimmer G."/>
            <person name="Ryder D."/>
            <person name="Hooper P."/>
            <person name="Stone D."/>
            <person name="Feist S.W."/>
        </authorList>
    </citation>
    <scope>NUCLEOTIDE SEQUENCE</scope>
</reference>
<dbReference type="GO" id="GO:0001510">
    <property type="term" value="P:RNA methylation"/>
    <property type="evidence" value="ECO:0007669"/>
    <property type="project" value="InterPro"/>
</dbReference>
<sequence length="320" mass="35731">MSYSLKPLPTIFSERMVQIMGEECFASILSFFSRIRPTVFRVNPLKIKTQALVDELQAEGFDLSAVQGFDGVFRVPEEQRRLLTESPAFHEGRLYIQNLSSMLAPRLLAPKPDETVLDLAAAPGGKTLQLAAMMQNQGQLSAVESVKSRFFKLRANLESQGVTCVRTFLMDGRAVGNKCPERFDRVLLDAPCSSEARFNQLNPDSWSHWSLKKVSECARKQRRLLLSALHSLKPGGVMIYCTCSYAPEENELVIAHALKRLGNKLSVEAVDTGIENTMDGITCWQGKPLDHSLSQCRRILPSPLMDGFFLCKVKKLASFS</sequence>
<dbReference type="Gene3D" id="3.30.70.1170">
    <property type="entry name" value="Sun protein, domain 3"/>
    <property type="match status" value="1"/>
</dbReference>
<dbReference type="PANTHER" id="PTHR22807:SF61">
    <property type="entry name" value="NOL1_NOP2_SUN FAMILY PROTEIN _ ANTITERMINATION NUSB DOMAIN-CONTAINING PROTEIN"/>
    <property type="match status" value="1"/>
</dbReference>
<dbReference type="InterPro" id="IPR011023">
    <property type="entry name" value="Nop2p"/>
</dbReference>
<evidence type="ECO:0000259" key="6">
    <source>
        <dbReference type="PROSITE" id="PS51686"/>
    </source>
</evidence>
<dbReference type="GO" id="GO:0006396">
    <property type="term" value="P:RNA processing"/>
    <property type="evidence" value="ECO:0007669"/>
    <property type="project" value="InterPro"/>
</dbReference>
<accession>A0A2H9TCM9</accession>
<dbReference type="Pfam" id="PF17125">
    <property type="entry name" value="Methyltr_RsmF_N"/>
    <property type="match status" value="1"/>
</dbReference>
<keyword evidence="1" id="KW-0963">Cytoplasm</keyword>
<evidence type="ECO:0000313" key="7">
    <source>
        <dbReference type="EMBL" id="PJE80947.1"/>
    </source>
</evidence>